<gene>
    <name evidence="2" type="ORF">H5410_019972</name>
</gene>
<accession>A0A9J5Z6R1</accession>
<keyword evidence="1" id="KW-0812">Transmembrane</keyword>
<reference evidence="2 3" key="1">
    <citation type="submission" date="2020-09" db="EMBL/GenBank/DDBJ databases">
        <title>De no assembly of potato wild relative species, Solanum commersonii.</title>
        <authorList>
            <person name="Cho K."/>
        </authorList>
    </citation>
    <scope>NUCLEOTIDE SEQUENCE [LARGE SCALE GENOMIC DNA]</scope>
    <source>
        <strain evidence="2">LZ3.2</strain>
        <tissue evidence="2">Leaf</tissue>
    </source>
</reference>
<evidence type="ECO:0000313" key="3">
    <source>
        <dbReference type="Proteomes" id="UP000824120"/>
    </source>
</evidence>
<name>A0A9J5Z6R1_SOLCO</name>
<proteinExistence type="predicted"/>
<feature type="transmembrane region" description="Helical" evidence="1">
    <location>
        <begin position="47"/>
        <end position="65"/>
    </location>
</feature>
<dbReference type="OrthoDB" id="10579265at2759"/>
<keyword evidence="1" id="KW-1133">Transmembrane helix</keyword>
<comment type="caution">
    <text evidence="2">The sequence shown here is derived from an EMBL/GenBank/DDBJ whole genome shotgun (WGS) entry which is preliminary data.</text>
</comment>
<dbReference type="EMBL" id="JACXVP010000004">
    <property type="protein sequence ID" value="KAG5608691.1"/>
    <property type="molecule type" value="Genomic_DNA"/>
</dbReference>
<evidence type="ECO:0000313" key="2">
    <source>
        <dbReference type="EMBL" id="KAG5608691.1"/>
    </source>
</evidence>
<evidence type="ECO:0000256" key="1">
    <source>
        <dbReference type="SAM" id="Phobius"/>
    </source>
</evidence>
<sequence>MEDGLGKQIETVVFLVSVQMSILLNSWEHPPHFYQGQLDLLYMGTRTAITIFFLGYQIFSVVIAAQGLRLQHRFSVQEDVSPSFLPVIKILSNFPVGDKSFIDLSLQKAILSVEMKRRPAIRPAVVDKIGLRNL</sequence>
<keyword evidence="3" id="KW-1185">Reference proteome</keyword>
<keyword evidence="1" id="KW-0472">Membrane</keyword>
<dbReference type="AlphaFoldDB" id="A0A9J5Z6R1"/>
<organism evidence="2 3">
    <name type="scientific">Solanum commersonii</name>
    <name type="common">Commerson's wild potato</name>
    <name type="synonym">Commerson's nightshade</name>
    <dbReference type="NCBI Taxonomy" id="4109"/>
    <lineage>
        <taxon>Eukaryota</taxon>
        <taxon>Viridiplantae</taxon>
        <taxon>Streptophyta</taxon>
        <taxon>Embryophyta</taxon>
        <taxon>Tracheophyta</taxon>
        <taxon>Spermatophyta</taxon>
        <taxon>Magnoliopsida</taxon>
        <taxon>eudicotyledons</taxon>
        <taxon>Gunneridae</taxon>
        <taxon>Pentapetalae</taxon>
        <taxon>asterids</taxon>
        <taxon>lamiids</taxon>
        <taxon>Solanales</taxon>
        <taxon>Solanaceae</taxon>
        <taxon>Solanoideae</taxon>
        <taxon>Solaneae</taxon>
        <taxon>Solanum</taxon>
    </lineage>
</organism>
<dbReference type="Proteomes" id="UP000824120">
    <property type="component" value="Chromosome 4"/>
</dbReference>
<protein>
    <submittedName>
        <fullName evidence="2">Uncharacterized protein</fullName>
    </submittedName>
</protein>